<proteinExistence type="predicted"/>
<dbReference type="Proteomes" id="UP000753908">
    <property type="component" value="Unassembled WGS sequence"/>
</dbReference>
<accession>A0A951PSQ4</accession>
<evidence type="ECO:0000313" key="1">
    <source>
        <dbReference type="EMBL" id="MBW4549063.1"/>
    </source>
</evidence>
<reference evidence="1" key="2">
    <citation type="journal article" date="2022" name="Microbiol. Resour. Announc.">
        <title>Metagenome Sequencing to Explore Phylogenomics of Terrestrial Cyanobacteria.</title>
        <authorList>
            <person name="Ward R.D."/>
            <person name="Stajich J.E."/>
            <person name="Johansen J.R."/>
            <person name="Huntemann M."/>
            <person name="Clum A."/>
            <person name="Foster B."/>
            <person name="Foster B."/>
            <person name="Roux S."/>
            <person name="Palaniappan K."/>
            <person name="Varghese N."/>
            <person name="Mukherjee S."/>
            <person name="Reddy T.B.K."/>
            <person name="Daum C."/>
            <person name="Copeland A."/>
            <person name="Chen I.A."/>
            <person name="Ivanova N.N."/>
            <person name="Kyrpides N.C."/>
            <person name="Shapiro N."/>
            <person name="Eloe-Fadrosh E.A."/>
            <person name="Pietrasiak N."/>
        </authorList>
    </citation>
    <scope>NUCLEOTIDE SEQUENCE</scope>
    <source>
        <strain evidence="1">CPER-KK1</strain>
    </source>
</reference>
<organism evidence="1 2">
    <name type="scientific">Symplocastrum torsivum CPER-KK1</name>
    <dbReference type="NCBI Taxonomy" id="450513"/>
    <lineage>
        <taxon>Bacteria</taxon>
        <taxon>Bacillati</taxon>
        <taxon>Cyanobacteriota</taxon>
        <taxon>Cyanophyceae</taxon>
        <taxon>Oscillatoriophycideae</taxon>
        <taxon>Oscillatoriales</taxon>
        <taxon>Microcoleaceae</taxon>
        <taxon>Symplocastrum</taxon>
    </lineage>
</organism>
<name>A0A951PSQ4_9CYAN</name>
<reference evidence="1" key="1">
    <citation type="submission" date="2021-05" db="EMBL/GenBank/DDBJ databases">
        <authorList>
            <person name="Pietrasiak N."/>
            <person name="Ward R."/>
            <person name="Stajich J.E."/>
            <person name="Kurbessoian T."/>
        </authorList>
    </citation>
    <scope>NUCLEOTIDE SEQUENCE</scope>
    <source>
        <strain evidence="1">CPER-KK1</strain>
    </source>
</reference>
<dbReference type="EMBL" id="JAHHIF010000081">
    <property type="protein sequence ID" value="MBW4549063.1"/>
    <property type="molecule type" value="Genomic_DNA"/>
</dbReference>
<protein>
    <recommendedName>
        <fullName evidence="3">HNH nuclease domain-containing protein</fullName>
    </recommendedName>
</protein>
<evidence type="ECO:0008006" key="3">
    <source>
        <dbReference type="Google" id="ProtNLM"/>
    </source>
</evidence>
<evidence type="ECO:0000313" key="2">
    <source>
        <dbReference type="Proteomes" id="UP000753908"/>
    </source>
</evidence>
<comment type="caution">
    <text evidence="1">The sequence shown here is derived from an EMBL/GenBank/DDBJ whole genome shotgun (WGS) entry which is preliminary data.</text>
</comment>
<gene>
    <name evidence="1" type="ORF">KME25_32360</name>
</gene>
<dbReference type="AlphaFoldDB" id="A0A951PSQ4"/>
<sequence length="380" mass="43568">MQPDTIISTILKHDKKVTSYKFALLRAINDVALNFPDLRNFGQDVAVPLKVLAQFWVAYYWPFADANNPIIQRRGGGSIAFHLELTELRSLWQQELKTISEPSDGFLLSNELRIPRRRALYSPQLLSIYQDVLEKIEKAMVNGPICHAGPGRNKVFKKPKKYSELGDSVVTIPGTEPKDKCLIIQADLWQAFQKMSLWIEALCIHEWCLFSETVEQEDGQGADRGLIYRLLTDRPDNRRPLTWERNHVDVLLMEGRAFICPWTEKRIVQGIEYALDHLLPVSLYPINELWNLIPAEPKFNSHTKRDRLPSLENLRQAQPHLELAYRHYSSSNLLLVALQEDVEVRFSTVSPSTVSFPLDLASAVVDLIDIVAESRNLARF</sequence>